<dbReference type="PANTHER" id="PTHR33217">
    <property type="entry name" value="TRANSPOSASE FOR INSERTION SEQUENCE ELEMENT IS1081"/>
    <property type="match status" value="1"/>
</dbReference>
<dbReference type="AlphaFoldDB" id="A0AAE3ZMF9"/>
<evidence type="ECO:0000256" key="2">
    <source>
        <dbReference type="ARBA" id="ARBA00010961"/>
    </source>
</evidence>
<dbReference type="GO" id="GO:0004803">
    <property type="term" value="F:transposase activity"/>
    <property type="evidence" value="ECO:0007669"/>
    <property type="project" value="UniProtKB-UniRule"/>
</dbReference>
<dbReference type="GO" id="GO:0003677">
    <property type="term" value="F:DNA binding"/>
    <property type="evidence" value="ECO:0007669"/>
    <property type="project" value="UniProtKB-UniRule"/>
</dbReference>
<organism evidence="7 8">
    <name type="scientific">Catenuloplanes niger</name>
    <dbReference type="NCBI Taxonomy" id="587534"/>
    <lineage>
        <taxon>Bacteria</taxon>
        <taxon>Bacillati</taxon>
        <taxon>Actinomycetota</taxon>
        <taxon>Actinomycetes</taxon>
        <taxon>Micromonosporales</taxon>
        <taxon>Micromonosporaceae</taxon>
        <taxon>Catenuloplanes</taxon>
    </lineage>
</organism>
<evidence type="ECO:0000256" key="3">
    <source>
        <dbReference type="ARBA" id="ARBA00022578"/>
    </source>
</evidence>
<dbReference type="EMBL" id="JAVDYC010000001">
    <property type="protein sequence ID" value="MDR7322623.1"/>
    <property type="molecule type" value="Genomic_DNA"/>
</dbReference>
<evidence type="ECO:0000256" key="4">
    <source>
        <dbReference type="ARBA" id="ARBA00023125"/>
    </source>
</evidence>
<comment type="caution">
    <text evidence="7">The sequence shown here is derived from an EMBL/GenBank/DDBJ whole genome shotgun (WGS) entry which is preliminary data.</text>
</comment>
<evidence type="ECO:0000256" key="1">
    <source>
        <dbReference type="ARBA" id="ARBA00002190"/>
    </source>
</evidence>
<reference evidence="7 8" key="1">
    <citation type="submission" date="2023-07" db="EMBL/GenBank/DDBJ databases">
        <title>Sequencing the genomes of 1000 actinobacteria strains.</title>
        <authorList>
            <person name="Klenk H.-P."/>
        </authorList>
    </citation>
    <scope>NUCLEOTIDE SEQUENCE [LARGE SCALE GENOMIC DNA]</scope>
    <source>
        <strain evidence="7 8">DSM 44711</strain>
    </source>
</reference>
<dbReference type="Pfam" id="PF00872">
    <property type="entry name" value="Transposase_mut"/>
    <property type="match status" value="1"/>
</dbReference>
<sequence>MQFAETWGKKHPAIVKLWSDAWAEFVPFLAFDVEIRKVICSTNAIESVNARVRNPSGHAGTSRMRPR</sequence>
<evidence type="ECO:0000256" key="6">
    <source>
        <dbReference type="RuleBase" id="RU365089"/>
    </source>
</evidence>
<dbReference type="PANTHER" id="PTHR33217:SF8">
    <property type="entry name" value="MUTATOR FAMILY TRANSPOSASE"/>
    <property type="match status" value="1"/>
</dbReference>
<evidence type="ECO:0000256" key="5">
    <source>
        <dbReference type="ARBA" id="ARBA00023172"/>
    </source>
</evidence>
<dbReference type="GO" id="GO:0006313">
    <property type="term" value="P:DNA transposition"/>
    <property type="evidence" value="ECO:0007669"/>
    <property type="project" value="UniProtKB-UniRule"/>
</dbReference>
<protein>
    <recommendedName>
        <fullName evidence="6">Mutator family transposase</fullName>
    </recommendedName>
</protein>
<dbReference type="InterPro" id="IPR001207">
    <property type="entry name" value="Transposase_mutator"/>
</dbReference>
<keyword evidence="8" id="KW-1185">Reference proteome</keyword>
<keyword evidence="6" id="KW-0814">Transposable element</keyword>
<keyword evidence="4 6" id="KW-0238">DNA-binding</keyword>
<evidence type="ECO:0000313" key="8">
    <source>
        <dbReference type="Proteomes" id="UP001183629"/>
    </source>
</evidence>
<evidence type="ECO:0000313" key="7">
    <source>
        <dbReference type="EMBL" id="MDR7322623.1"/>
    </source>
</evidence>
<keyword evidence="5 6" id="KW-0233">DNA recombination</keyword>
<gene>
    <name evidence="7" type="ORF">J2S44_002873</name>
</gene>
<comment type="function">
    <text evidence="1 6">Required for the transposition of the insertion element.</text>
</comment>
<proteinExistence type="inferred from homology"/>
<dbReference type="Proteomes" id="UP001183629">
    <property type="component" value="Unassembled WGS sequence"/>
</dbReference>
<accession>A0AAE3ZMF9</accession>
<comment type="similarity">
    <text evidence="2 6">Belongs to the transposase mutator family.</text>
</comment>
<keyword evidence="3 6" id="KW-0815">Transposition</keyword>
<name>A0AAE3ZMF9_9ACTN</name>